<evidence type="ECO:0000256" key="1">
    <source>
        <dbReference type="SAM" id="MobiDB-lite"/>
    </source>
</evidence>
<proteinExistence type="predicted"/>
<dbReference type="RefSeq" id="WP_184992535.1">
    <property type="nucleotide sequence ID" value="NZ_BOMK01000002.1"/>
</dbReference>
<feature type="transmembrane region" description="Helical" evidence="2">
    <location>
        <begin position="65"/>
        <end position="83"/>
    </location>
</feature>
<sequence>MTTTNYTSGVVPGDTRSEIERNRAGLGDTVTALAARAHPRERVRGALSQVRERAPRAVRGRPARVTAGVAGALTAAGAVAVFLRRRRAAKARAARNRWLPGFLRR</sequence>
<dbReference type="Proteomes" id="UP000578112">
    <property type="component" value="Unassembled WGS sequence"/>
</dbReference>
<protein>
    <recommendedName>
        <fullName evidence="5">DUF3618 domain-containing protein</fullName>
    </recommendedName>
</protein>
<organism evidence="3 4">
    <name type="scientific">Actinoplanes digitatis</name>
    <dbReference type="NCBI Taxonomy" id="1868"/>
    <lineage>
        <taxon>Bacteria</taxon>
        <taxon>Bacillati</taxon>
        <taxon>Actinomycetota</taxon>
        <taxon>Actinomycetes</taxon>
        <taxon>Micromonosporales</taxon>
        <taxon>Micromonosporaceae</taxon>
        <taxon>Actinoplanes</taxon>
    </lineage>
</organism>
<keyword evidence="2" id="KW-0812">Transmembrane</keyword>
<evidence type="ECO:0008006" key="5">
    <source>
        <dbReference type="Google" id="ProtNLM"/>
    </source>
</evidence>
<keyword evidence="2" id="KW-0472">Membrane</keyword>
<evidence type="ECO:0000313" key="3">
    <source>
        <dbReference type="EMBL" id="MBB4761850.1"/>
    </source>
</evidence>
<feature type="region of interest" description="Disordered" evidence="1">
    <location>
        <begin position="1"/>
        <end position="25"/>
    </location>
</feature>
<dbReference type="Pfam" id="PF12277">
    <property type="entry name" value="DUF3618"/>
    <property type="match status" value="1"/>
</dbReference>
<gene>
    <name evidence="3" type="ORF">BJ971_002406</name>
</gene>
<name>A0A7W7HW56_9ACTN</name>
<evidence type="ECO:0000313" key="4">
    <source>
        <dbReference type="Proteomes" id="UP000578112"/>
    </source>
</evidence>
<accession>A0A7W7HW56</accession>
<evidence type="ECO:0000256" key="2">
    <source>
        <dbReference type="SAM" id="Phobius"/>
    </source>
</evidence>
<dbReference type="EMBL" id="JACHNH010000001">
    <property type="protein sequence ID" value="MBB4761850.1"/>
    <property type="molecule type" value="Genomic_DNA"/>
</dbReference>
<reference evidence="3 4" key="1">
    <citation type="submission" date="2020-08" db="EMBL/GenBank/DDBJ databases">
        <title>Sequencing the genomes of 1000 actinobacteria strains.</title>
        <authorList>
            <person name="Klenk H.-P."/>
        </authorList>
    </citation>
    <scope>NUCLEOTIDE SEQUENCE [LARGE SCALE GENOMIC DNA]</scope>
    <source>
        <strain evidence="3 4">DSM 43149</strain>
    </source>
</reference>
<keyword evidence="2" id="KW-1133">Transmembrane helix</keyword>
<comment type="caution">
    <text evidence="3">The sequence shown here is derived from an EMBL/GenBank/DDBJ whole genome shotgun (WGS) entry which is preliminary data.</text>
</comment>
<dbReference type="AlphaFoldDB" id="A0A7W7HW56"/>
<dbReference type="InterPro" id="IPR022062">
    <property type="entry name" value="DUF3618"/>
</dbReference>
<keyword evidence="4" id="KW-1185">Reference proteome</keyword>